<comment type="subcellular location">
    <subcellularLocation>
        <location evidence="1">Membrane</location>
    </subcellularLocation>
</comment>
<feature type="chain" id="PRO_5040168554" evidence="6">
    <location>
        <begin position="24"/>
        <end position="221"/>
    </location>
</feature>
<gene>
    <name evidence="8" type="ORF">OIU85_010840</name>
</gene>
<dbReference type="EMBL" id="JAPFFL010000016">
    <property type="protein sequence ID" value="KAJ6674601.1"/>
    <property type="molecule type" value="Genomic_DNA"/>
</dbReference>
<reference evidence="8" key="1">
    <citation type="submission" date="2022-11" db="EMBL/GenBank/DDBJ databases">
        <authorList>
            <person name="Hyden B.L."/>
            <person name="Feng K."/>
            <person name="Yates T."/>
            <person name="Jawdy S."/>
            <person name="Smart L.B."/>
            <person name="Muchero W."/>
        </authorList>
    </citation>
    <scope>NUCLEOTIDE SEQUENCE</scope>
    <source>
        <tissue evidence="8">Shoot tip</tissue>
    </source>
</reference>
<feature type="domain" description="DOMON" evidence="7">
    <location>
        <begin position="46"/>
        <end position="159"/>
    </location>
</feature>
<dbReference type="Pfam" id="PF04526">
    <property type="entry name" value="DUF568"/>
    <property type="match status" value="1"/>
</dbReference>
<evidence type="ECO:0000256" key="2">
    <source>
        <dbReference type="ARBA" id="ARBA00022448"/>
    </source>
</evidence>
<dbReference type="PIRSF" id="PIRSF037471">
    <property type="entry name" value="UCP037471"/>
    <property type="match status" value="1"/>
</dbReference>
<dbReference type="Proteomes" id="UP001151529">
    <property type="component" value="Chromosome 14"/>
</dbReference>
<evidence type="ECO:0000256" key="1">
    <source>
        <dbReference type="ARBA" id="ARBA00004370"/>
    </source>
</evidence>
<dbReference type="PANTHER" id="PTHR23130:SF159">
    <property type="entry name" value="OS08G0335600 PROTEIN"/>
    <property type="match status" value="1"/>
</dbReference>
<dbReference type="PROSITE" id="PS50836">
    <property type="entry name" value="DOMON"/>
    <property type="match status" value="1"/>
</dbReference>
<name>A0A9Q0NRJ5_SALVM</name>
<evidence type="ECO:0000256" key="3">
    <source>
        <dbReference type="ARBA" id="ARBA00022729"/>
    </source>
</evidence>
<organism evidence="8 9">
    <name type="scientific">Salix viminalis</name>
    <name type="common">Common osier</name>
    <name type="synonym">Basket willow</name>
    <dbReference type="NCBI Taxonomy" id="40686"/>
    <lineage>
        <taxon>Eukaryota</taxon>
        <taxon>Viridiplantae</taxon>
        <taxon>Streptophyta</taxon>
        <taxon>Embryophyta</taxon>
        <taxon>Tracheophyta</taxon>
        <taxon>Spermatophyta</taxon>
        <taxon>Magnoliopsida</taxon>
        <taxon>eudicotyledons</taxon>
        <taxon>Gunneridae</taxon>
        <taxon>Pentapetalae</taxon>
        <taxon>rosids</taxon>
        <taxon>fabids</taxon>
        <taxon>Malpighiales</taxon>
        <taxon>Salicaceae</taxon>
        <taxon>Saliceae</taxon>
        <taxon>Salix</taxon>
    </lineage>
</organism>
<reference evidence="8" key="2">
    <citation type="journal article" date="2023" name="Int. J. Mol. Sci.">
        <title>De Novo Assembly and Annotation of 11 Diverse Shrub Willow (Salix) Genomes Reveals Novel Gene Organization in Sex-Linked Regions.</title>
        <authorList>
            <person name="Hyden B."/>
            <person name="Feng K."/>
            <person name="Yates T.B."/>
            <person name="Jawdy S."/>
            <person name="Cereghino C."/>
            <person name="Smart L.B."/>
            <person name="Muchero W."/>
        </authorList>
    </citation>
    <scope>NUCLEOTIDE SEQUENCE [LARGE SCALE GENOMIC DNA]</scope>
    <source>
        <tissue evidence="8">Shoot tip</tissue>
    </source>
</reference>
<dbReference type="PANTHER" id="PTHR23130">
    <property type="entry name" value="CYTOCHROME B561 AND DOMON DOMAIN-CONTAINING PROTEIN"/>
    <property type="match status" value="1"/>
</dbReference>
<dbReference type="InterPro" id="IPR017214">
    <property type="entry name" value="UCP037471"/>
</dbReference>
<proteinExistence type="predicted"/>
<dbReference type="CDD" id="cd09629">
    <property type="entry name" value="DOMON_CIL1_like"/>
    <property type="match status" value="1"/>
</dbReference>
<dbReference type="AlphaFoldDB" id="A0A9Q0NRJ5"/>
<evidence type="ECO:0000256" key="4">
    <source>
        <dbReference type="ARBA" id="ARBA00022982"/>
    </source>
</evidence>
<feature type="signal peptide" evidence="6">
    <location>
        <begin position="1"/>
        <end position="23"/>
    </location>
</feature>
<keyword evidence="9" id="KW-1185">Reference proteome</keyword>
<dbReference type="InterPro" id="IPR005018">
    <property type="entry name" value="DOMON_domain"/>
</dbReference>
<sequence>MAITSTPALFNSILLSLVLISSAQSCSEYTFPGNQAFNSCIDLPFLQANIHWNYIPSTRTVHIAYRANQTSTGWIAWGINPTGTGMVGSQALVAFHNSNGSLTAYPTPITSYTTSMRPGALSFQVSNISATYTNNQMSIFAVLGPLQNRTAVNHVWQAGNSVINDIPSSHATTGSNIQSMGTFKFSFRIEKNIGGGKLETPVCILASQCSTSPITSAGLQI</sequence>
<evidence type="ECO:0000259" key="7">
    <source>
        <dbReference type="PROSITE" id="PS50836"/>
    </source>
</evidence>
<keyword evidence="4" id="KW-0249">Electron transport</keyword>
<comment type="caution">
    <text evidence="8">The sequence shown here is derived from an EMBL/GenBank/DDBJ whole genome shotgun (WGS) entry which is preliminary data.</text>
</comment>
<dbReference type="InterPro" id="IPR045265">
    <property type="entry name" value="AIR12_DOMON"/>
</dbReference>
<protein>
    <submittedName>
        <fullName evidence="8">AUXIN-INDUCED PROTEIN-LIKE</fullName>
    </submittedName>
</protein>
<dbReference type="GO" id="GO:0016020">
    <property type="term" value="C:membrane"/>
    <property type="evidence" value="ECO:0007669"/>
    <property type="project" value="UniProtKB-SubCell"/>
</dbReference>
<evidence type="ECO:0000313" key="8">
    <source>
        <dbReference type="EMBL" id="KAJ6674601.1"/>
    </source>
</evidence>
<dbReference type="OrthoDB" id="19261at2759"/>
<evidence type="ECO:0000256" key="5">
    <source>
        <dbReference type="ARBA" id="ARBA00023136"/>
    </source>
</evidence>
<keyword evidence="3 6" id="KW-0732">Signal</keyword>
<accession>A0A9Q0NRJ5</accession>
<evidence type="ECO:0000256" key="6">
    <source>
        <dbReference type="SAM" id="SignalP"/>
    </source>
</evidence>
<keyword evidence="2" id="KW-0813">Transport</keyword>
<evidence type="ECO:0000313" key="9">
    <source>
        <dbReference type="Proteomes" id="UP001151529"/>
    </source>
</evidence>
<keyword evidence="5" id="KW-0472">Membrane</keyword>